<dbReference type="InterPro" id="IPR027612">
    <property type="entry name" value="Put_MTase_LIC12133"/>
</dbReference>
<keyword evidence="2" id="KW-1185">Reference proteome</keyword>
<accession>A0ABP9LA43</accession>
<dbReference type="EMBL" id="BAABKY010000002">
    <property type="protein sequence ID" value="GAA5074314.1"/>
    <property type="molecule type" value="Genomic_DNA"/>
</dbReference>
<protein>
    <recommendedName>
        <fullName evidence="3">Methyltransferase, TIGR04325 family</fullName>
    </recommendedName>
</protein>
<gene>
    <name evidence="1" type="ORF">GCM10025759_16460</name>
</gene>
<name>A0ABP9LA43_9GAMM</name>
<evidence type="ECO:0008006" key="3">
    <source>
        <dbReference type="Google" id="ProtNLM"/>
    </source>
</evidence>
<evidence type="ECO:0000313" key="2">
    <source>
        <dbReference type="Proteomes" id="UP001501083"/>
    </source>
</evidence>
<evidence type="ECO:0000313" key="1">
    <source>
        <dbReference type="EMBL" id="GAA5074314.1"/>
    </source>
</evidence>
<dbReference type="NCBIfam" id="TIGR04325">
    <property type="entry name" value="MTase_LIC12133"/>
    <property type="match status" value="1"/>
</dbReference>
<comment type="caution">
    <text evidence="1">The sequence shown here is derived from an EMBL/GenBank/DDBJ whole genome shotgun (WGS) entry which is preliminary data.</text>
</comment>
<proteinExistence type="predicted"/>
<organism evidence="1 2">
    <name type="scientific">Lysobacter panacisoli</name>
    <dbReference type="NCBI Taxonomy" id="1255263"/>
    <lineage>
        <taxon>Bacteria</taxon>
        <taxon>Pseudomonadati</taxon>
        <taxon>Pseudomonadota</taxon>
        <taxon>Gammaproteobacteria</taxon>
        <taxon>Lysobacterales</taxon>
        <taxon>Lysobacteraceae</taxon>
        <taxon>Lysobacter</taxon>
    </lineage>
</organism>
<dbReference type="Proteomes" id="UP001501083">
    <property type="component" value="Unassembled WGS sequence"/>
</dbReference>
<reference evidence="2" key="1">
    <citation type="journal article" date="2019" name="Int. J. Syst. Evol. Microbiol.">
        <title>The Global Catalogue of Microorganisms (GCM) 10K type strain sequencing project: providing services to taxonomists for standard genome sequencing and annotation.</title>
        <authorList>
            <consortium name="The Broad Institute Genomics Platform"/>
            <consortium name="The Broad Institute Genome Sequencing Center for Infectious Disease"/>
            <person name="Wu L."/>
            <person name="Ma J."/>
        </authorList>
    </citation>
    <scope>NUCLEOTIDE SEQUENCE [LARGE SCALE GENOMIC DNA]</scope>
    <source>
        <strain evidence="2">JCM 19212</strain>
    </source>
</reference>
<sequence>MRHEILMTRKKLVRIALESAELPGIRLIARPLYRRMFSRPYHGGNAYYGAYETHAQALADAPSLPTSYDQPSTTGMYMDRHRSIRVSDYPMVHWLSRLLADGRHRIFDLGGHIGVTYYGFRRYLSYPTTMEWRVHDVPSVIDAGRDWARQYDPDGLLHFAETPEAANSHDVLITCGALQYLDYTLPELLHRLENPPPHVLVNLTPVHPARGYVTLQNMGKAVLPYRVMAKPQFLSQMQSLGYTLVDHWQSKERHLRVPFEPDCTLDHYAGFYFKRA</sequence>